<evidence type="ECO:0000256" key="3">
    <source>
        <dbReference type="ARBA" id="ARBA00022475"/>
    </source>
</evidence>
<evidence type="ECO:0000256" key="4">
    <source>
        <dbReference type="ARBA" id="ARBA00022692"/>
    </source>
</evidence>
<evidence type="ECO:0000256" key="7">
    <source>
        <dbReference type="ARBA" id="ARBA00023136"/>
    </source>
</evidence>
<evidence type="ECO:0000256" key="5">
    <source>
        <dbReference type="ARBA" id="ARBA00022847"/>
    </source>
</evidence>
<sequence>MSTVAPRMKPEETDTKKIRVLAAGFIGNILEWYDFAVYGFFAPTIGKLFFPSEDPRVSLIAAFGAFAAGFLMRPVGAVLFGHIGDRIGRKKALTLSVLMMAIPTMLVGILPTHAQIGMYAAIMMVLLRMIQGISVGGEYTSSFVFLVEHAPAGRRAFFGSWSMIGATCGILLGSAVGALINTFTTNEQLMEWGWRIPFLAGVLVAFVGYFIRHGIPDQPIAEELSEQEVYSPLKQAWVSHKTELLQSAGLNMMNAVTFYTVFIYLSTWLVEEVGETRAEALDINTISMAALTVMVPFAAMLADKYGRKPLLLFGAAGVTMFSYPLLWLMHHQHYQMILAGQIGFAVLVACFAGAIPATITELFKRGVRVSAASVSYNIPFAIFGGTAPMVAAWLVHSTGNPLSIAWYLSGIAAISFCITLTIKETRHNSLEE</sequence>
<dbReference type="PANTHER" id="PTHR43528:SF1">
    <property type="entry name" value="ALPHA-KETOGLUTARATE PERMEASE"/>
    <property type="match status" value="1"/>
</dbReference>
<evidence type="ECO:0000256" key="8">
    <source>
        <dbReference type="SAM" id="Phobius"/>
    </source>
</evidence>
<evidence type="ECO:0000313" key="11">
    <source>
        <dbReference type="Proteomes" id="UP000263642"/>
    </source>
</evidence>
<dbReference type="PROSITE" id="PS00216">
    <property type="entry name" value="SUGAR_TRANSPORT_1"/>
    <property type="match status" value="1"/>
</dbReference>
<feature type="transmembrane region" description="Helical" evidence="8">
    <location>
        <begin position="116"/>
        <end position="135"/>
    </location>
</feature>
<dbReference type="FunFam" id="1.20.1250.20:FF:000001">
    <property type="entry name" value="Dicarboxylate MFS transporter"/>
    <property type="match status" value="1"/>
</dbReference>
<feature type="transmembrane region" description="Helical" evidence="8">
    <location>
        <begin position="20"/>
        <end position="40"/>
    </location>
</feature>
<dbReference type="Pfam" id="PF00083">
    <property type="entry name" value="Sugar_tr"/>
    <property type="match status" value="2"/>
</dbReference>
<dbReference type="GO" id="GO:0015293">
    <property type="term" value="F:symporter activity"/>
    <property type="evidence" value="ECO:0007669"/>
    <property type="project" value="UniProtKB-KW"/>
</dbReference>
<comment type="caution">
    <text evidence="10">The sequence shown here is derived from an EMBL/GenBank/DDBJ whole genome shotgun (WGS) entry which is preliminary data.</text>
</comment>
<feature type="transmembrane region" description="Helical" evidence="8">
    <location>
        <begin position="334"/>
        <end position="355"/>
    </location>
</feature>
<dbReference type="InterPro" id="IPR051084">
    <property type="entry name" value="H+-coupled_symporters"/>
</dbReference>
<keyword evidence="7 8" id="KW-0472">Membrane</keyword>
<feature type="transmembrane region" description="Helical" evidence="8">
    <location>
        <begin position="244"/>
        <end position="265"/>
    </location>
</feature>
<feature type="transmembrane region" description="Helical" evidence="8">
    <location>
        <begin position="92"/>
        <end position="110"/>
    </location>
</feature>
<evidence type="ECO:0000313" key="10">
    <source>
        <dbReference type="EMBL" id="HCO25065.1"/>
    </source>
</evidence>
<dbReference type="Proteomes" id="UP000263642">
    <property type="component" value="Unassembled WGS sequence"/>
</dbReference>
<feature type="transmembrane region" description="Helical" evidence="8">
    <location>
        <begin position="376"/>
        <end position="396"/>
    </location>
</feature>
<feature type="transmembrane region" description="Helical" evidence="8">
    <location>
        <begin position="402"/>
        <end position="422"/>
    </location>
</feature>
<dbReference type="PROSITE" id="PS50850">
    <property type="entry name" value="MFS"/>
    <property type="match status" value="1"/>
</dbReference>
<proteinExistence type="predicted"/>
<feature type="transmembrane region" description="Helical" evidence="8">
    <location>
        <begin position="192"/>
        <end position="211"/>
    </location>
</feature>
<keyword evidence="6 8" id="KW-1133">Transmembrane helix</keyword>
<keyword evidence="2" id="KW-0813">Transport</keyword>
<evidence type="ECO:0000256" key="1">
    <source>
        <dbReference type="ARBA" id="ARBA00004651"/>
    </source>
</evidence>
<organism evidence="10 11">
    <name type="scientific">Gimesia maris</name>
    <dbReference type="NCBI Taxonomy" id="122"/>
    <lineage>
        <taxon>Bacteria</taxon>
        <taxon>Pseudomonadati</taxon>
        <taxon>Planctomycetota</taxon>
        <taxon>Planctomycetia</taxon>
        <taxon>Planctomycetales</taxon>
        <taxon>Planctomycetaceae</taxon>
        <taxon>Gimesia</taxon>
    </lineage>
</organism>
<evidence type="ECO:0000259" key="9">
    <source>
        <dbReference type="PROSITE" id="PS50850"/>
    </source>
</evidence>
<comment type="subcellular location">
    <subcellularLocation>
        <location evidence="1">Cell membrane</location>
        <topology evidence="1">Multi-pass membrane protein</topology>
    </subcellularLocation>
</comment>
<evidence type="ECO:0000256" key="2">
    <source>
        <dbReference type="ARBA" id="ARBA00022448"/>
    </source>
</evidence>
<dbReference type="InterPro" id="IPR020846">
    <property type="entry name" value="MFS_dom"/>
</dbReference>
<evidence type="ECO:0000256" key="6">
    <source>
        <dbReference type="ARBA" id="ARBA00022989"/>
    </source>
</evidence>
<dbReference type="InterPro" id="IPR005829">
    <property type="entry name" value="Sugar_transporter_CS"/>
</dbReference>
<dbReference type="SUPFAM" id="SSF103473">
    <property type="entry name" value="MFS general substrate transporter"/>
    <property type="match status" value="1"/>
</dbReference>
<dbReference type="PROSITE" id="PS00217">
    <property type="entry name" value="SUGAR_TRANSPORT_2"/>
    <property type="match status" value="1"/>
</dbReference>
<reference evidence="10 11" key="1">
    <citation type="journal article" date="2018" name="Nat. Biotechnol.">
        <title>A standardized bacterial taxonomy based on genome phylogeny substantially revises the tree of life.</title>
        <authorList>
            <person name="Parks D.H."/>
            <person name="Chuvochina M."/>
            <person name="Waite D.W."/>
            <person name="Rinke C."/>
            <person name="Skarshewski A."/>
            <person name="Chaumeil P.A."/>
            <person name="Hugenholtz P."/>
        </authorList>
    </citation>
    <scope>NUCLEOTIDE SEQUENCE [LARGE SCALE GENOMIC DNA]</scope>
    <source>
        <strain evidence="10">UBA9375</strain>
    </source>
</reference>
<accession>A0A3D3R8C5</accession>
<feature type="transmembrane region" description="Helical" evidence="8">
    <location>
        <begin position="60"/>
        <end position="80"/>
    </location>
</feature>
<keyword evidence="3" id="KW-1003">Cell membrane</keyword>
<protein>
    <submittedName>
        <fullName evidence="10">MFS transporter</fullName>
    </submittedName>
</protein>
<dbReference type="EMBL" id="DQAY01000115">
    <property type="protein sequence ID" value="HCO25065.1"/>
    <property type="molecule type" value="Genomic_DNA"/>
</dbReference>
<dbReference type="PANTHER" id="PTHR43528">
    <property type="entry name" value="ALPHA-KETOGLUTARATE PERMEASE"/>
    <property type="match status" value="1"/>
</dbReference>
<dbReference type="InterPro" id="IPR036259">
    <property type="entry name" value="MFS_trans_sf"/>
</dbReference>
<keyword evidence="4 8" id="KW-0812">Transmembrane</keyword>
<gene>
    <name evidence="10" type="ORF">DIT97_19305</name>
</gene>
<dbReference type="GO" id="GO:0005886">
    <property type="term" value="C:plasma membrane"/>
    <property type="evidence" value="ECO:0007669"/>
    <property type="project" value="UniProtKB-SubCell"/>
</dbReference>
<dbReference type="AlphaFoldDB" id="A0A3D3R8C5"/>
<dbReference type="InterPro" id="IPR005828">
    <property type="entry name" value="MFS_sugar_transport-like"/>
</dbReference>
<feature type="transmembrane region" description="Helical" evidence="8">
    <location>
        <begin position="309"/>
        <end position="328"/>
    </location>
</feature>
<feature type="transmembrane region" description="Helical" evidence="8">
    <location>
        <begin position="285"/>
        <end position="302"/>
    </location>
</feature>
<dbReference type="Gene3D" id="1.20.1250.20">
    <property type="entry name" value="MFS general substrate transporter like domains"/>
    <property type="match status" value="2"/>
</dbReference>
<feature type="transmembrane region" description="Helical" evidence="8">
    <location>
        <begin position="156"/>
        <end position="180"/>
    </location>
</feature>
<feature type="domain" description="Major facilitator superfamily (MFS) profile" evidence="9">
    <location>
        <begin position="20"/>
        <end position="427"/>
    </location>
</feature>
<keyword evidence="5" id="KW-0769">Symport</keyword>
<name>A0A3D3R8C5_9PLAN</name>